<comment type="caution">
    <text evidence="3">The sequence shown here is derived from an EMBL/GenBank/DDBJ whole genome shotgun (WGS) entry which is preliminary data.</text>
</comment>
<keyword evidence="2" id="KW-1133">Transmembrane helix</keyword>
<proteinExistence type="predicted"/>
<organism evidence="3 4">
    <name type="scientific">Almyronema epifaneia S1</name>
    <dbReference type="NCBI Taxonomy" id="2991925"/>
    <lineage>
        <taxon>Bacteria</taxon>
        <taxon>Bacillati</taxon>
        <taxon>Cyanobacteriota</taxon>
        <taxon>Cyanophyceae</taxon>
        <taxon>Nodosilineales</taxon>
        <taxon>Nodosilineaceae</taxon>
        <taxon>Almyronema</taxon>
        <taxon>Almyronema epifaneia</taxon>
    </lineage>
</organism>
<evidence type="ECO:0000256" key="1">
    <source>
        <dbReference type="SAM" id="Coils"/>
    </source>
</evidence>
<keyword evidence="2" id="KW-0812">Transmembrane</keyword>
<feature type="coiled-coil region" evidence="1">
    <location>
        <begin position="175"/>
        <end position="202"/>
    </location>
</feature>
<gene>
    <name evidence="3" type="ORF">ACFVKH_11855</name>
</gene>
<dbReference type="RefSeq" id="WP_377965253.1">
    <property type="nucleotide sequence ID" value="NZ_JBHZOL010000075.1"/>
</dbReference>
<evidence type="ECO:0000313" key="4">
    <source>
        <dbReference type="Proteomes" id="UP001600165"/>
    </source>
</evidence>
<accession>A0ABW6IFL2</accession>
<keyword evidence="2" id="KW-0472">Membrane</keyword>
<dbReference type="EMBL" id="JBHZOL010000075">
    <property type="protein sequence ID" value="MFE4106978.1"/>
    <property type="molecule type" value="Genomic_DNA"/>
</dbReference>
<protein>
    <submittedName>
        <fullName evidence="3">Uncharacterized protein</fullName>
    </submittedName>
</protein>
<sequence length="211" mass="23379">MFDRLQTNLAESWHSVNQTVSENFSATVKGVSSQAARVVEMVESQAQAAANGMTEMAGDRFESIGQNAEPISRVNHGFQAAIATSLQTWLTQHPAIAWMVGHPLWTLALLLIGLLSVWGLLGAIAQFVRQVWVGLLSLPLRLLKWLLVKIFRLFKQADALQRSQTPKQADLPTRLLEILSRLESLRQEQDALIQEMQAILAAKGIESAKTQ</sequence>
<feature type="transmembrane region" description="Helical" evidence="2">
    <location>
        <begin position="104"/>
        <end position="125"/>
    </location>
</feature>
<dbReference type="Proteomes" id="UP001600165">
    <property type="component" value="Unassembled WGS sequence"/>
</dbReference>
<reference evidence="3 4" key="1">
    <citation type="submission" date="2024-10" db="EMBL/GenBank/DDBJ databases">
        <authorList>
            <person name="Ratan Roy A."/>
            <person name="Morales Sandoval P.H."/>
            <person name="De Los Santos Villalobos S."/>
            <person name="Chakraborty S."/>
            <person name="Mukherjee J."/>
        </authorList>
    </citation>
    <scope>NUCLEOTIDE SEQUENCE [LARGE SCALE GENOMIC DNA]</scope>
    <source>
        <strain evidence="3 4">S1</strain>
    </source>
</reference>
<evidence type="ECO:0000313" key="3">
    <source>
        <dbReference type="EMBL" id="MFE4106978.1"/>
    </source>
</evidence>
<keyword evidence="1" id="KW-0175">Coiled coil</keyword>
<name>A0ABW6IFL2_9CYAN</name>
<evidence type="ECO:0000256" key="2">
    <source>
        <dbReference type="SAM" id="Phobius"/>
    </source>
</evidence>
<keyword evidence="4" id="KW-1185">Reference proteome</keyword>